<organism evidence="3 4">
    <name type="scientific">Photobacterium damselae subsp. damselae</name>
    <name type="common">Listonella damsela</name>
    <dbReference type="NCBI Taxonomy" id="85581"/>
    <lineage>
        <taxon>Bacteria</taxon>
        <taxon>Pseudomonadati</taxon>
        <taxon>Pseudomonadota</taxon>
        <taxon>Gammaproteobacteria</taxon>
        <taxon>Vibrionales</taxon>
        <taxon>Vibrionaceae</taxon>
        <taxon>Photobacterium</taxon>
    </lineage>
</organism>
<dbReference type="SMART" id="SM00327">
    <property type="entry name" value="VWA"/>
    <property type="match status" value="1"/>
</dbReference>
<dbReference type="InterPro" id="IPR052969">
    <property type="entry name" value="Thr-specific_kinase-like"/>
</dbReference>
<evidence type="ECO:0000256" key="1">
    <source>
        <dbReference type="SAM" id="SignalP"/>
    </source>
</evidence>
<dbReference type="InterPro" id="IPR036465">
    <property type="entry name" value="vWFA_dom_sf"/>
</dbReference>
<feature type="signal peptide" evidence="1">
    <location>
        <begin position="1"/>
        <end position="26"/>
    </location>
</feature>
<dbReference type="AlphaFoldDB" id="A0A850R9K4"/>
<reference evidence="3 4" key="1">
    <citation type="submission" date="2020-06" db="EMBL/GenBank/DDBJ databases">
        <title>Photobacterium damselae subsp. damselae comparative genomics.</title>
        <authorList>
            <person name="Osorio C.R."/>
        </authorList>
    </citation>
    <scope>NUCLEOTIDE SEQUENCE [LARGE SCALE GENOMIC DNA]</scope>
    <source>
        <strain evidence="3 4">TW250/03</strain>
    </source>
</reference>
<sequence>MTRQKMFLSKCIAFSFLGMSAFNSYANSSFDLSAAELGAKIKNRQQELKSLLIQPNSCLGERLNGFLEINYNCSPEVKAFAQEENQDRKALFAQMANGDKKLAEKFGFDYSKKHRSIYIPGIQREILLEDGTTTFWNGIGEQPSIVNVARVLTKQYAKLYENPSESAKVVRDNLPLYEAFGVVKQVNKDGMRWYQVTDAYVPKEKPQNWDPKTIGWISESDVIPWKRALVMKFTNSLNRDPSVFFKTPEDVLALIQAKKNYRNEELDKIYADANTGKVDSSTGAVAIEPMVGKDQEQVVMYPLLDFYKPKSGDLYMDGQFTRLLEVAAQTRNATSKTNQGNVPTDIVFVMDLTSSMKPYVDQLLSVMKQFVTDLNGKDVRFGFVGYQDKSKQFSFTVNDFTSKGVVNASDFVNLLNGIKTQQKQVKGDDIPEAVFNGLNGALDSKQWRQNSAKLIVLIGDAPGREDNFTLKELRDKAHTRAIPIYSLFIDESKGAARHARKAKKQYKQLSSTYEGAYGTSRQIPHLSVVDGGSLKYFAKSVADTLAGAKTTIDAYASGNAESMQPKEGSSTELFFQQAKLMLADPSMPKDGIVGWTADKVMNNPGREALAPMILLNEAELDELEQRVRELKNIGEMAMRGDSGTTLDFFDLVSANTRFTMVDPAAVNFRDAFSAPLGINNLPYDSDIMATTREEFQSMDRVQSFVRAMDNKLHHYEDLKREQGNPDVWKKLSTGTSENDRVVALELNQLP</sequence>
<dbReference type="PROSITE" id="PS50234">
    <property type="entry name" value="VWFA"/>
    <property type="match status" value="1"/>
</dbReference>
<dbReference type="GO" id="GO:0005737">
    <property type="term" value="C:cytoplasm"/>
    <property type="evidence" value="ECO:0007669"/>
    <property type="project" value="TreeGrafter"/>
</dbReference>
<dbReference type="SUPFAM" id="SSF53300">
    <property type="entry name" value="vWA-like"/>
    <property type="match status" value="1"/>
</dbReference>
<accession>A0A850R9K4</accession>
<evidence type="ECO:0000259" key="2">
    <source>
        <dbReference type="PROSITE" id="PS50234"/>
    </source>
</evidence>
<comment type="caution">
    <text evidence="3">The sequence shown here is derived from an EMBL/GenBank/DDBJ whole genome shotgun (WGS) entry which is preliminary data.</text>
</comment>
<dbReference type="CDD" id="cd00198">
    <property type="entry name" value="vWFA"/>
    <property type="match status" value="1"/>
</dbReference>
<dbReference type="PANTHER" id="PTHR47763:SF1">
    <property type="entry name" value="DUF659 DOMAIN-CONTAINING PROTEIN"/>
    <property type="match status" value="1"/>
</dbReference>
<protein>
    <submittedName>
        <fullName evidence="3">DUF1318 domain-containing protein</fullName>
    </submittedName>
</protein>
<dbReference type="Proteomes" id="UP000533429">
    <property type="component" value="Unassembled WGS sequence"/>
</dbReference>
<feature type="chain" id="PRO_5032725995" evidence="1">
    <location>
        <begin position="27"/>
        <end position="750"/>
    </location>
</feature>
<dbReference type="GO" id="GO:0004674">
    <property type="term" value="F:protein serine/threonine kinase activity"/>
    <property type="evidence" value="ECO:0007669"/>
    <property type="project" value="TreeGrafter"/>
</dbReference>
<proteinExistence type="predicted"/>
<dbReference type="PANTHER" id="PTHR47763">
    <property type="entry name" value="ALPHA-PROTEIN KINASE VWKA"/>
    <property type="match status" value="1"/>
</dbReference>
<dbReference type="Gene3D" id="3.40.50.410">
    <property type="entry name" value="von Willebrand factor, type A domain"/>
    <property type="match status" value="1"/>
</dbReference>
<evidence type="ECO:0000313" key="3">
    <source>
        <dbReference type="EMBL" id="NVP03481.1"/>
    </source>
</evidence>
<dbReference type="InterPro" id="IPR002035">
    <property type="entry name" value="VWF_A"/>
</dbReference>
<feature type="domain" description="VWFA" evidence="2">
    <location>
        <begin position="345"/>
        <end position="541"/>
    </location>
</feature>
<keyword evidence="1" id="KW-0732">Signal</keyword>
<dbReference type="Pfam" id="PF00092">
    <property type="entry name" value="VWA"/>
    <property type="match status" value="1"/>
</dbReference>
<dbReference type="EMBL" id="JABXOR010001623">
    <property type="protein sequence ID" value="NVP03481.1"/>
    <property type="molecule type" value="Genomic_DNA"/>
</dbReference>
<gene>
    <name evidence="3" type="ORF">HWA77_25070</name>
</gene>
<evidence type="ECO:0000313" key="4">
    <source>
        <dbReference type="Proteomes" id="UP000533429"/>
    </source>
</evidence>
<name>A0A850R9K4_PHODD</name>